<keyword evidence="3" id="KW-0862">Zinc</keyword>
<evidence type="ECO:0000313" key="10">
    <source>
        <dbReference type="RefSeq" id="XP_010416333.1"/>
    </source>
</evidence>
<dbReference type="PANTHER" id="PTHR21319:SF39">
    <property type="entry name" value="ZINC FINGER PROTEIN"/>
    <property type="match status" value="1"/>
</dbReference>
<accession>A0ABM0SUI3</accession>
<dbReference type="SMART" id="SM00184">
    <property type="entry name" value="RING"/>
    <property type="match status" value="2"/>
</dbReference>
<dbReference type="InterPro" id="IPR039512">
    <property type="entry name" value="RCHY1_zinc-ribbon"/>
</dbReference>
<evidence type="ECO:0000256" key="1">
    <source>
        <dbReference type="ARBA" id="ARBA00022723"/>
    </source>
</evidence>
<dbReference type="InterPro" id="IPR013083">
    <property type="entry name" value="Znf_RING/FYVE/PHD"/>
</dbReference>
<dbReference type="InterPro" id="IPR008913">
    <property type="entry name" value="Znf_CHY"/>
</dbReference>
<evidence type="ECO:0000259" key="7">
    <source>
        <dbReference type="PROSITE" id="PS51266"/>
    </source>
</evidence>
<keyword evidence="9" id="KW-1185">Reference proteome</keyword>
<dbReference type="SUPFAM" id="SSF161245">
    <property type="entry name" value="Zinc hairpin stack"/>
    <property type="match status" value="1"/>
</dbReference>
<dbReference type="SUPFAM" id="SSF161219">
    <property type="entry name" value="CHY zinc finger-like"/>
    <property type="match status" value="1"/>
</dbReference>
<gene>
    <name evidence="10" type="primary">LOC104702205</name>
</gene>
<evidence type="ECO:0000256" key="2">
    <source>
        <dbReference type="ARBA" id="ARBA00022771"/>
    </source>
</evidence>
<dbReference type="InterPro" id="IPR001841">
    <property type="entry name" value="Znf_RING"/>
</dbReference>
<dbReference type="SUPFAM" id="SSF57850">
    <property type="entry name" value="RING/U-box"/>
    <property type="match status" value="1"/>
</dbReference>
<dbReference type="CDD" id="cd12108">
    <property type="entry name" value="Hr-like"/>
    <property type="match status" value="2"/>
</dbReference>
<evidence type="ECO:0000256" key="3">
    <source>
        <dbReference type="ARBA" id="ARBA00022833"/>
    </source>
</evidence>
<protein>
    <submittedName>
        <fullName evidence="10">Uncharacterized protein LOC104702205</fullName>
    </submittedName>
</protein>
<name>A0ABM0SUI3_CAMSA</name>
<dbReference type="InterPro" id="IPR037274">
    <property type="entry name" value="Znf_CHY_sf"/>
</dbReference>
<evidence type="ECO:0000313" key="9">
    <source>
        <dbReference type="Proteomes" id="UP000694864"/>
    </source>
</evidence>
<dbReference type="PROSITE" id="PS51266">
    <property type="entry name" value="ZF_CHY"/>
    <property type="match status" value="1"/>
</dbReference>
<keyword evidence="1" id="KW-0479">Metal-binding</keyword>
<evidence type="ECO:0000259" key="8">
    <source>
        <dbReference type="PROSITE" id="PS51270"/>
    </source>
</evidence>
<dbReference type="RefSeq" id="XP_010416333.1">
    <property type="nucleotide sequence ID" value="XM_010418031.2"/>
</dbReference>
<proteinExistence type="predicted"/>
<dbReference type="Gene3D" id="1.20.120.520">
    <property type="entry name" value="nmb1532 protein domain like"/>
    <property type="match status" value="2"/>
</dbReference>
<dbReference type="Gene3D" id="3.30.40.10">
    <property type="entry name" value="Zinc/RING finger domain, C3HC4 (zinc finger)"/>
    <property type="match status" value="1"/>
</dbReference>
<evidence type="ECO:0000256" key="4">
    <source>
        <dbReference type="PROSITE-ProRule" id="PRU00601"/>
    </source>
</evidence>
<dbReference type="PROSITE" id="PS50089">
    <property type="entry name" value="ZF_RING_2"/>
    <property type="match status" value="1"/>
</dbReference>
<dbReference type="CDD" id="cd16464">
    <property type="entry name" value="RING-H2_Pirh2-like"/>
    <property type="match status" value="1"/>
</dbReference>
<evidence type="ECO:0000256" key="5">
    <source>
        <dbReference type="SAM" id="MobiDB-lite"/>
    </source>
</evidence>
<evidence type="ECO:0000259" key="6">
    <source>
        <dbReference type="PROSITE" id="PS50089"/>
    </source>
</evidence>
<feature type="region of interest" description="Disordered" evidence="5">
    <location>
        <begin position="893"/>
        <end position="933"/>
    </location>
</feature>
<feature type="domain" description="RING-type" evidence="6">
    <location>
        <begin position="1170"/>
        <end position="1212"/>
    </location>
</feature>
<dbReference type="Pfam" id="PF14599">
    <property type="entry name" value="zinc_ribbon_6"/>
    <property type="match status" value="1"/>
</dbReference>
<dbReference type="InterPro" id="IPR012312">
    <property type="entry name" value="Hemerythrin-like"/>
</dbReference>
<dbReference type="PANTHER" id="PTHR21319">
    <property type="entry name" value="RING FINGER AND CHY ZINC FINGER DOMAIN-CONTAINING PROTEIN 1"/>
    <property type="match status" value="1"/>
</dbReference>
<feature type="domain" description="CTCHY-type" evidence="8">
    <location>
        <begin position="1106"/>
        <end position="1169"/>
    </location>
</feature>
<dbReference type="InterPro" id="IPR017921">
    <property type="entry name" value="Znf_CTCHY"/>
</dbReference>
<feature type="compositionally biased region" description="Basic and acidic residues" evidence="5">
    <location>
        <begin position="906"/>
        <end position="933"/>
    </location>
</feature>
<sequence>MGGGHLHSLPPENVSVSSPAVTVGNTKLSDAPVLFFVYCHKAFRAQLVDLRCLATDAAETDSFSREDLAVELRRKFEFLKLIYKYHSAAEDEVIFLALDARVKNIISNYSLEHAGTDDLFTSVFHWLHVLEEGIGTRSDVLRQVLLCIGTIQSSICQHMLKEELQVFPLLIEKFSFREQASLVWQFICSVPVMVLEEFLPWMMSYLSHDERIVTENCIKDVVPNGDSLQQVICSWLLEKSQSCCGIPSEIIKGVHYVDVSKNMKKSPLHETHESNGCFQRFWQWSKKSLSIPNVGHSPIHGLHLFQNAIEKDLRDIQEGLCQAKFPSLLLDLDVLMARLNFLADVLVSYSNAYKKFFHPVLEEMTDHHSSTAVQFTIDDCLENFQRLLYKSAGEKARTDHFLLQLQDELESLIVQVTKQFSVQRTKVFPIISKNCNHEMQQQLLYTSIHVLPLGLLKCVILWFSAHLSEEESQSILLFLSMEDFSSNKSFARLLLQWLRFGYSGKTSVESFWKQLSVMFKVRCSCQKENNEEASGSVSNQAQLEPCKGSKDDLFVCPWKKNKSSSCLLSTDTGAGDMYETPYSSRMNQQMIFSGKHKPPLHLPEFFGEKNTDDPLIMDVKPIDLLFFFHKAMKMDLDYLVCGSARLATDFRFLKEFHQRFHMIKFLYQIHSDAEDEIAFPALEAKGQLKNISHSFSIDHELETKHFDKVSFILNEMSELNMLVSTINSGATDHRKMKYERLCLSLQEICKSMQKLLSEHIQHEETELWGLFRNCFAIEEQEKIIGCMLGRISGEILQDMIPWLMESLTSDEQLAAMSLWRQATRKTMFVEWLTEWYNGHVIQDEAREANNNPYGDSDPLEMVWEYLYEATTDEDIRRIGRYLVELPETDLTGILNKPPSNNNVKAGNKEEKDLERSESKKMCCRGSEKMGDKEQNDINYETRDPAQNFQMSQKVSRFGQAKKYEQLLTMSQEELVVLIKKISCDSSLDPQKKSYIKQNLLMSRWNILQRTYNMEPSSLSSNMETFPGQDPSYRDPHSLIFGCNHYKRNCKLLAPCCDKLFTCIRCHDEEADHSVDRKQITKMMCMKCLLIQPIGANCSNTSCKSSMGKYFCKICKLYDDERKIYHCPYCNLCRVGKGLGIDYFHCMKCNACMSRTLVEHVCREKCLEDNCPICHEYIFTSNSPVKALPCGHLMHSTCFQEYTCSHYTCPICSKSLGDMQVYFKMLDALLAEEKMPDEYSNKSQIILCNDCGRKGNVPYHWLYHKCTTCGSYNSRLL</sequence>
<dbReference type="PROSITE" id="PS51270">
    <property type="entry name" value="ZF_CTCHY"/>
    <property type="match status" value="1"/>
</dbReference>
<dbReference type="Pfam" id="PF01814">
    <property type="entry name" value="Hemerythrin"/>
    <property type="match status" value="1"/>
</dbReference>
<keyword evidence="2 4" id="KW-0863">Zinc-finger</keyword>
<reference evidence="9" key="1">
    <citation type="journal article" date="2014" name="Nat. Commun.">
        <title>The emerging biofuel crop Camelina sativa retains a highly undifferentiated hexaploid genome structure.</title>
        <authorList>
            <person name="Kagale S."/>
            <person name="Koh C."/>
            <person name="Nixon J."/>
            <person name="Bollina V."/>
            <person name="Clarke W.E."/>
            <person name="Tuteja R."/>
            <person name="Spillane C."/>
            <person name="Robinson S.J."/>
            <person name="Links M.G."/>
            <person name="Clarke C."/>
            <person name="Higgins E.E."/>
            <person name="Huebert T."/>
            <person name="Sharpe A.G."/>
            <person name="Parkin I.A."/>
        </authorList>
    </citation>
    <scope>NUCLEOTIDE SEQUENCE [LARGE SCALE GENOMIC DNA]</scope>
    <source>
        <strain evidence="9">cv. DH55</strain>
    </source>
</reference>
<dbReference type="InterPro" id="IPR037275">
    <property type="entry name" value="Znf_CTCHY_sf"/>
</dbReference>
<dbReference type="Pfam" id="PF05495">
    <property type="entry name" value="zf-CHY"/>
    <property type="match status" value="1"/>
</dbReference>
<feature type="domain" description="CHY-type" evidence="7">
    <location>
        <begin position="1035"/>
        <end position="1104"/>
    </location>
</feature>
<dbReference type="GeneID" id="104702205"/>
<dbReference type="Proteomes" id="UP000694864">
    <property type="component" value="Chromosome 7"/>
</dbReference>
<dbReference type="Pfam" id="PF13639">
    <property type="entry name" value="zf-RING_2"/>
    <property type="match status" value="1"/>
</dbReference>
<reference evidence="10" key="2">
    <citation type="submission" date="2025-08" db="UniProtKB">
        <authorList>
            <consortium name="RefSeq"/>
        </authorList>
    </citation>
    <scope>IDENTIFICATION</scope>
    <source>
        <tissue evidence="10">Leaf</tissue>
    </source>
</reference>
<organism evidence="9 10">
    <name type="scientific">Camelina sativa</name>
    <name type="common">False flax</name>
    <name type="synonym">Myagrum sativum</name>
    <dbReference type="NCBI Taxonomy" id="90675"/>
    <lineage>
        <taxon>Eukaryota</taxon>
        <taxon>Viridiplantae</taxon>
        <taxon>Streptophyta</taxon>
        <taxon>Embryophyta</taxon>
        <taxon>Tracheophyta</taxon>
        <taxon>Spermatophyta</taxon>
        <taxon>Magnoliopsida</taxon>
        <taxon>eudicotyledons</taxon>
        <taxon>Gunneridae</taxon>
        <taxon>Pentapetalae</taxon>
        <taxon>rosids</taxon>
        <taxon>malvids</taxon>
        <taxon>Brassicales</taxon>
        <taxon>Brassicaceae</taxon>
        <taxon>Camelineae</taxon>
        <taxon>Camelina</taxon>
    </lineage>
</organism>
<dbReference type="Gene3D" id="2.20.28.10">
    <property type="match status" value="1"/>
</dbReference>